<dbReference type="PANTHER" id="PTHR33446">
    <property type="entry name" value="PROTEIN TONB-RELATED"/>
    <property type="match status" value="1"/>
</dbReference>
<evidence type="ECO:0000313" key="3">
    <source>
        <dbReference type="EMBL" id="SKB46200.1"/>
    </source>
</evidence>
<dbReference type="EMBL" id="FUZF01000002">
    <property type="protein sequence ID" value="SKB46200.1"/>
    <property type="molecule type" value="Genomic_DNA"/>
</dbReference>
<dbReference type="OrthoDB" id="649093at2"/>
<dbReference type="STRING" id="1513896.SAMN05660841_00658"/>
<dbReference type="PROSITE" id="PS52015">
    <property type="entry name" value="TONB_CTD"/>
    <property type="match status" value="2"/>
</dbReference>
<dbReference type="GO" id="GO:0098797">
    <property type="term" value="C:plasma membrane protein complex"/>
    <property type="evidence" value="ECO:0007669"/>
    <property type="project" value="TreeGrafter"/>
</dbReference>
<organism evidence="3 4">
    <name type="scientific">Sphingobacterium nematocida</name>
    <dbReference type="NCBI Taxonomy" id="1513896"/>
    <lineage>
        <taxon>Bacteria</taxon>
        <taxon>Pseudomonadati</taxon>
        <taxon>Bacteroidota</taxon>
        <taxon>Sphingobacteriia</taxon>
        <taxon>Sphingobacteriales</taxon>
        <taxon>Sphingobacteriaceae</taxon>
        <taxon>Sphingobacterium</taxon>
    </lineage>
</organism>
<evidence type="ECO:0000259" key="2">
    <source>
        <dbReference type="PROSITE" id="PS52015"/>
    </source>
</evidence>
<name>A0A1T5BGS9_9SPHI</name>
<feature type="transmembrane region" description="Helical" evidence="1">
    <location>
        <begin position="247"/>
        <end position="266"/>
    </location>
</feature>
<feature type="transmembrane region" description="Helical" evidence="1">
    <location>
        <begin position="6"/>
        <end position="22"/>
    </location>
</feature>
<dbReference type="Gene3D" id="3.30.1150.10">
    <property type="match status" value="2"/>
</dbReference>
<dbReference type="InterPro" id="IPR037682">
    <property type="entry name" value="TonB_C"/>
</dbReference>
<feature type="domain" description="TonB C-terminal" evidence="2">
    <location>
        <begin position="461"/>
        <end position="553"/>
    </location>
</feature>
<proteinExistence type="predicted"/>
<protein>
    <submittedName>
        <fullName evidence="3">BlaR1 peptidase M56</fullName>
    </submittedName>
</protein>
<evidence type="ECO:0000256" key="1">
    <source>
        <dbReference type="SAM" id="Phobius"/>
    </source>
</evidence>
<dbReference type="InterPro" id="IPR051045">
    <property type="entry name" value="TonB-dependent_transducer"/>
</dbReference>
<dbReference type="Pfam" id="PF05569">
    <property type="entry name" value="Peptidase_M56"/>
    <property type="match status" value="1"/>
</dbReference>
<gene>
    <name evidence="3" type="ORF">SAMN05660841_00658</name>
</gene>
<dbReference type="GO" id="GO:0031992">
    <property type="term" value="F:energy transducer activity"/>
    <property type="evidence" value="ECO:0007669"/>
    <property type="project" value="TreeGrafter"/>
</dbReference>
<keyword evidence="1" id="KW-0812">Transmembrane</keyword>
<dbReference type="SUPFAM" id="SSF74653">
    <property type="entry name" value="TolA/TonB C-terminal domain"/>
    <property type="match status" value="2"/>
</dbReference>
<feature type="transmembrane region" description="Helical" evidence="1">
    <location>
        <begin position="95"/>
        <end position="111"/>
    </location>
</feature>
<evidence type="ECO:0000313" key="4">
    <source>
        <dbReference type="Proteomes" id="UP000190150"/>
    </source>
</evidence>
<dbReference type="GO" id="GO:0055085">
    <property type="term" value="P:transmembrane transport"/>
    <property type="evidence" value="ECO:0007669"/>
    <property type="project" value="InterPro"/>
</dbReference>
<keyword evidence="1" id="KW-0472">Membrane</keyword>
<dbReference type="AlphaFoldDB" id="A0A1T5BGS9"/>
<dbReference type="RefSeq" id="WP_079641180.1">
    <property type="nucleotide sequence ID" value="NZ_FUZF01000002.1"/>
</dbReference>
<feature type="domain" description="TonB C-terminal" evidence="2">
    <location>
        <begin position="348"/>
        <end position="444"/>
    </location>
</feature>
<feature type="transmembrane region" description="Helical" evidence="1">
    <location>
        <begin position="34"/>
        <end position="51"/>
    </location>
</feature>
<dbReference type="Proteomes" id="UP000190150">
    <property type="component" value="Unassembled WGS sequence"/>
</dbReference>
<dbReference type="InterPro" id="IPR008756">
    <property type="entry name" value="Peptidase_M56"/>
</dbReference>
<keyword evidence="4" id="KW-1185">Reference proteome</keyword>
<accession>A0A1T5BGS9</accession>
<keyword evidence="1" id="KW-1133">Transmembrane helix</keyword>
<sequence length="553" mass="62063">MIYLLLVNIAMGIGFGLYHLCFRKLTFFQWNRVYLLGIVMVSLLIPVGLFVDLSDVFVKEQMLPVVNLAEVMDVVYIPDTSDEQSYRLVDILSKLYWGGVLVCVLLLIWRLRKVSKAFTFRHEYASFSFFRKVFLGSKVQDERMIGDHEQVHVDQGHSYDIVLLEIVGVLNWFNPIVYLIRKELKFQHECIADELCSQDKVAYAELLVAHAMRTNPSHLVHYFSNQSFLKKRIMMLFKNKSSNRNKLFYLAGLPILLIVVCSTLIFNTSRARAVVSDVESKIVDVDFLKVEHNSGSVSDGKEEIFIAQDTSKKGGEIRKQKNDEGKVVTTGDGTELFESVEIQPEPSGGMVAFRRWIGENYQYPKSALDAAVKGTVVVSFIVEKDGTLSNLKITKDIGHGTGEAAVNLLSNSTKWSPGVQNGRAVRVAYALPIRLDLTSISEKEGKNEVFTEVENAPKPPEGMAVFRKWIGDNYQYPSGAIDAGVKGTIRVQFIVEKDGSLSNVKSTEDLGYGTGEAAVHLLSNAPKWIPGVQNGRTVRVEYELPIRLDLTNM</sequence>
<dbReference type="Pfam" id="PF03544">
    <property type="entry name" value="TonB_C"/>
    <property type="match status" value="2"/>
</dbReference>
<dbReference type="PANTHER" id="PTHR33446:SF2">
    <property type="entry name" value="PROTEIN TONB"/>
    <property type="match status" value="1"/>
</dbReference>
<reference evidence="4" key="1">
    <citation type="submission" date="2017-02" db="EMBL/GenBank/DDBJ databases">
        <authorList>
            <person name="Varghese N."/>
            <person name="Submissions S."/>
        </authorList>
    </citation>
    <scope>NUCLEOTIDE SEQUENCE [LARGE SCALE GENOMIC DNA]</scope>
    <source>
        <strain evidence="4">DSM 24091</strain>
    </source>
</reference>